<sequence length="527" mass="60658">MNTQSSNNIDLKNIRSVFKIALRYWYVFIISGIVSTGIGLAYYVTTKPLLQFMANIIIKENDSSMSSRSAAMLRSLPFGNFSSGGANTYDEIEILNSFTTYREVVKQLKLNTTYVENGFLKDKYLYKNSPIEIKSEIDIADTLQHSLLFKVKLSANECNVKVYKIGLFNKLIGQTILKATQGSVSTLYGKFTLSLTPFFDPKEEYTIKATLCNYDIAAELLQKEVEIELASKKANLINLAIKEHDTKKGKDILNTIISVYDQRKLNKKRENANNTIKFLNGRLDLIYIELSELEKKIESYKEKNNITDIEAEIKAIFSNSGTFQKQLLEVENQHAVIQFTEDFIANPQNKYSLIPLNIGISDSKAVEGLQQYNDALLARMKLLKNTNENNPTLEVGNEQIEAMRNNLLNTIKGLKKGQEITRNKLLEQKERNETRLKKIPVQEREYADIKRQQYLKQELYLYLLQKKEENTMELSETTLNTQIIDSAYFSYKPLSPRLMYVLVFIVFMTCILSIVYITIKELYIKNR</sequence>
<dbReference type="Proteomes" id="UP000284379">
    <property type="component" value="Unassembled WGS sequence"/>
</dbReference>
<evidence type="ECO:0000259" key="3">
    <source>
        <dbReference type="Pfam" id="PF13807"/>
    </source>
</evidence>
<dbReference type="InterPro" id="IPR032807">
    <property type="entry name" value="GNVR"/>
</dbReference>
<keyword evidence="2" id="KW-0472">Membrane</keyword>
<evidence type="ECO:0000256" key="1">
    <source>
        <dbReference type="SAM" id="Coils"/>
    </source>
</evidence>
<feature type="transmembrane region" description="Helical" evidence="2">
    <location>
        <begin position="21"/>
        <end position="44"/>
    </location>
</feature>
<evidence type="ECO:0000313" key="5">
    <source>
        <dbReference type="Proteomes" id="UP000284379"/>
    </source>
</evidence>
<dbReference type="InterPro" id="IPR050445">
    <property type="entry name" value="Bact_polysacc_biosynth/exp"/>
</dbReference>
<reference evidence="4 5" key="1">
    <citation type="submission" date="2018-08" db="EMBL/GenBank/DDBJ databases">
        <title>A genome reference for cultivated species of the human gut microbiota.</title>
        <authorList>
            <person name="Zou Y."/>
            <person name="Xue W."/>
            <person name="Luo G."/>
        </authorList>
    </citation>
    <scope>NUCLEOTIDE SEQUENCE [LARGE SCALE GENOMIC DNA]</scope>
    <source>
        <strain evidence="4 5">AM40-30BH</strain>
    </source>
</reference>
<dbReference type="PANTHER" id="PTHR32309">
    <property type="entry name" value="TYROSINE-PROTEIN KINASE"/>
    <property type="match status" value="1"/>
</dbReference>
<dbReference type="GO" id="GO:0004713">
    <property type="term" value="F:protein tyrosine kinase activity"/>
    <property type="evidence" value="ECO:0007669"/>
    <property type="project" value="TreeGrafter"/>
</dbReference>
<dbReference type="GO" id="GO:0005886">
    <property type="term" value="C:plasma membrane"/>
    <property type="evidence" value="ECO:0007669"/>
    <property type="project" value="TreeGrafter"/>
</dbReference>
<organism evidence="4 5">
    <name type="scientific">Bacteroides nordii</name>
    <dbReference type="NCBI Taxonomy" id="291645"/>
    <lineage>
        <taxon>Bacteria</taxon>
        <taxon>Pseudomonadati</taxon>
        <taxon>Bacteroidota</taxon>
        <taxon>Bacteroidia</taxon>
        <taxon>Bacteroidales</taxon>
        <taxon>Bacteroidaceae</taxon>
        <taxon>Bacteroides</taxon>
    </lineage>
</organism>
<accession>A0A413VLK3</accession>
<dbReference type="AlphaFoldDB" id="A0A413VLK3"/>
<proteinExistence type="predicted"/>
<feature type="coiled-coil region" evidence="1">
    <location>
        <begin position="262"/>
        <end position="310"/>
    </location>
</feature>
<gene>
    <name evidence="4" type="ORF">DW888_12835</name>
</gene>
<keyword evidence="2" id="KW-1133">Transmembrane helix</keyword>
<dbReference type="PANTHER" id="PTHR32309:SF13">
    <property type="entry name" value="FERRIC ENTEROBACTIN TRANSPORT PROTEIN FEPE"/>
    <property type="match status" value="1"/>
</dbReference>
<feature type="domain" description="Tyrosine-protein kinase G-rich" evidence="3">
    <location>
        <begin position="448"/>
        <end position="521"/>
    </location>
</feature>
<feature type="transmembrane region" description="Helical" evidence="2">
    <location>
        <begin position="498"/>
        <end position="519"/>
    </location>
</feature>
<dbReference type="EMBL" id="QSGO01000009">
    <property type="protein sequence ID" value="RHB34423.1"/>
    <property type="molecule type" value="Genomic_DNA"/>
</dbReference>
<protein>
    <recommendedName>
        <fullName evidence="3">Tyrosine-protein kinase G-rich domain-containing protein</fullName>
    </recommendedName>
</protein>
<keyword evidence="1" id="KW-0175">Coiled coil</keyword>
<dbReference type="Pfam" id="PF13807">
    <property type="entry name" value="GNVR"/>
    <property type="match status" value="1"/>
</dbReference>
<evidence type="ECO:0000313" key="4">
    <source>
        <dbReference type="EMBL" id="RHB34423.1"/>
    </source>
</evidence>
<name>A0A413VLK3_9BACE</name>
<dbReference type="RefSeq" id="WP_122201707.1">
    <property type="nucleotide sequence ID" value="NZ_CABJFV010000009.1"/>
</dbReference>
<keyword evidence="2" id="KW-0812">Transmembrane</keyword>
<comment type="caution">
    <text evidence="4">The sequence shown here is derived from an EMBL/GenBank/DDBJ whole genome shotgun (WGS) entry which is preliminary data.</text>
</comment>
<evidence type="ECO:0000256" key="2">
    <source>
        <dbReference type="SAM" id="Phobius"/>
    </source>
</evidence>